<comment type="caution">
    <text evidence="1">The sequence shown here is derived from an EMBL/GenBank/DDBJ whole genome shotgun (WGS) entry which is preliminary data.</text>
</comment>
<dbReference type="Proteomes" id="UP000499080">
    <property type="component" value="Unassembled WGS sequence"/>
</dbReference>
<protein>
    <submittedName>
        <fullName evidence="1">Uncharacterized protein</fullName>
    </submittedName>
</protein>
<sequence length="112" mass="13121">MSYRIGRYHRWLHLRCHIRWGVPTQAGHLDILIRWGIATQCSQYPLSGAYHRWLTFRCHIRWGVPPVLPIWSLLARRAYDRLPFDVHIRCGACRSGSHLDISGRAYHPVAPI</sequence>
<proteinExistence type="predicted"/>
<dbReference type="EMBL" id="BGPR01027392">
    <property type="protein sequence ID" value="GBN97834.1"/>
    <property type="molecule type" value="Genomic_DNA"/>
</dbReference>
<evidence type="ECO:0000313" key="1">
    <source>
        <dbReference type="EMBL" id="GBN97834.1"/>
    </source>
</evidence>
<dbReference type="AlphaFoldDB" id="A0A4Y2TB19"/>
<evidence type="ECO:0000313" key="2">
    <source>
        <dbReference type="Proteomes" id="UP000499080"/>
    </source>
</evidence>
<organism evidence="1 2">
    <name type="scientific">Araneus ventricosus</name>
    <name type="common">Orbweaver spider</name>
    <name type="synonym">Epeira ventricosa</name>
    <dbReference type="NCBI Taxonomy" id="182803"/>
    <lineage>
        <taxon>Eukaryota</taxon>
        <taxon>Metazoa</taxon>
        <taxon>Ecdysozoa</taxon>
        <taxon>Arthropoda</taxon>
        <taxon>Chelicerata</taxon>
        <taxon>Arachnida</taxon>
        <taxon>Araneae</taxon>
        <taxon>Araneomorphae</taxon>
        <taxon>Entelegynae</taxon>
        <taxon>Araneoidea</taxon>
        <taxon>Araneidae</taxon>
        <taxon>Araneus</taxon>
    </lineage>
</organism>
<name>A0A4Y2TB19_ARAVE</name>
<reference evidence="1 2" key="1">
    <citation type="journal article" date="2019" name="Sci. Rep.">
        <title>Orb-weaving spider Araneus ventricosus genome elucidates the spidroin gene catalogue.</title>
        <authorList>
            <person name="Kono N."/>
            <person name="Nakamura H."/>
            <person name="Ohtoshi R."/>
            <person name="Moran D.A.P."/>
            <person name="Shinohara A."/>
            <person name="Yoshida Y."/>
            <person name="Fujiwara M."/>
            <person name="Mori M."/>
            <person name="Tomita M."/>
            <person name="Arakawa K."/>
        </authorList>
    </citation>
    <scope>NUCLEOTIDE SEQUENCE [LARGE SCALE GENOMIC DNA]</scope>
</reference>
<keyword evidence="2" id="KW-1185">Reference proteome</keyword>
<accession>A0A4Y2TB19</accession>
<gene>
    <name evidence="1" type="ORF">AVEN_72298_1</name>
</gene>